<dbReference type="AlphaFoldDB" id="A0A543J8X0"/>
<feature type="compositionally biased region" description="Polar residues" evidence="1">
    <location>
        <begin position="300"/>
        <end position="317"/>
    </location>
</feature>
<keyword evidence="2" id="KW-0472">Membrane</keyword>
<evidence type="ECO:0000313" key="4">
    <source>
        <dbReference type="Proteomes" id="UP000316628"/>
    </source>
</evidence>
<feature type="region of interest" description="Disordered" evidence="1">
    <location>
        <begin position="298"/>
        <end position="327"/>
    </location>
</feature>
<keyword evidence="2" id="KW-0812">Transmembrane</keyword>
<comment type="caution">
    <text evidence="3">The sequence shown here is derived from an EMBL/GenBank/DDBJ whole genome shotgun (WGS) entry which is preliminary data.</text>
</comment>
<evidence type="ECO:0000313" key="3">
    <source>
        <dbReference type="EMBL" id="TQM79271.1"/>
    </source>
</evidence>
<sequence>MSRMPSPPPYPRGPGLPGPAGGPQPWPAYPTGPAWPSPPPPPPRRKNRAVWVVPALVVVLAAAGVTAWATLKGDDDRAAGGGGDASGDVSCSGEYCLGEYRYVNACGLLDPSSVATRIGPIGDDGLQVSESYSDPLPTADPASPPKWPFSARSRCDIRPVDHERAAFRSVSLDLEQYAKEGVVERGSTEQGRSLPGVEGVAVRDEDGAVEVFGSVRNLRFRLNLVWTTRKPPIPESTLTALVDAVVKGVADGPSAPAELGVLRDGGRQVVTDACTVFTGADFQDAVHYAVDPTNVDRSYRTASSGPITSTCRRTTAPTDRERPAPEGTTYMDGAMSPKVTVTRHPDAAAARAAMGVDRRNIDGAVDLPGIGDGAVFGVAASAFTLEFTRGSHQVRIDCGLTNGNADWTPADMRARLEPLAAAIAARMP</sequence>
<keyword evidence="4" id="KW-1185">Reference proteome</keyword>
<name>A0A543J8X0_9PSEU</name>
<gene>
    <name evidence="3" type="ORF">FHX81_1574</name>
</gene>
<evidence type="ECO:0000256" key="1">
    <source>
        <dbReference type="SAM" id="MobiDB-lite"/>
    </source>
</evidence>
<keyword evidence="2" id="KW-1133">Transmembrane helix</keyword>
<proteinExistence type="predicted"/>
<reference evidence="3 4" key="1">
    <citation type="submission" date="2019-06" db="EMBL/GenBank/DDBJ databases">
        <title>Sequencing the genomes of 1000 actinobacteria strains.</title>
        <authorList>
            <person name="Klenk H.-P."/>
        </authorList>
    </citation>
    <scope>NUCLEOTIDE SEQUENCE [LARGE SCALE GENOMIC DNA]</scope>
    <source>
        <strain evidence="3 4">DSM 45456</strain>
    </source>
</reference>
<feature type="compositionally biased region" description="Pro residues" evidence="1">
    <location>
        <begin position="1"/>
        <end position="42"/>
    </location>
</feature>
<dbReference type="EMBL" id="VFPP01000001">
    <property type="protein sequence ID" value="TQM79271.1"/>
    <property type="molecule type" value="Genomic_DNA"/>
</dbReference>
<organism evidence="3 4">
    <name type="scientific">Saccharothrix saharensis</name>
    <dbReference type="NCBI Taxonomy" id="571190"/>
    <lineage>
        <taxon>Bacteria</taxon>
        <taxon>Bacillati</taxon>
        <taxon>Actinomycetota</taxon>
        <taxon>Actinomycetes</taxon>
        <taxon>Pseudonocardiales</taxon>
        <taxon>Pseudonocardiaceae</taxon>
        <taxon>Saccharothrix</taxon>
    </lineage>
</organism>
<evidence type="ECO:0000256" key="2">
    <source>
        <dbReference type="SAM" id="Phobius"/>
    </source>
</evidence>
<dbReference type="Proteomes" id="UP000316628">
    <property type="component" value="Unassembled WGS sequence"/>
</dbReference>
<feature type="region of interest" description="Disordered" evidence="1">
    <location>
        <begin position="1"/>
        <end position="45"/>
    </location>
</feature>
<accession>A0A543J8X0</accession>
<feature type="transmembrane region" description="Helical" evidence="2">
    <location>
        <begin position="49"/>
        <end position="69"/>
    </location>
</feature>
<protein>
    <submittedName>
        <fullName evidence="3">Uncharacterized protein</fullName>
    </submittedName>
</protein>